<sequence length="66" mass="7767">MSGHAQLTKTGQRMLSDIAKLQARHHLFMEALNTDLDYYDEQASSGRLIIWNNCTQQSMKWSFWYV</sequence>
<dbReference type="EMBL" id="VSRR010106757">
    <property type="protein sequence ID" value="MPC96628.1"/>
    <property type="molecule type" value="Genomic_DNA"/>
</dbReference>
<gene>
    <name evidence="2" type="ORF">E2C01_091898</name>
</gene>
<dbReference type="Pfam" id="PF18397">
    <property type="entry name" value="IKBKB_SDD"/>
    <property type="match status" value="1"/>
</dbReference>
<dbReference type="Proteomes" id="UP000324222">
    <property type="component" value="Unassembled WGS sequence"/>
</dbReference>
<reference evidence="2 3" key="1">
    <citation type="submission" date="2019-05" db="EMBL/GenBank/DDBJ databases">
        <title>Another draft genome of Portunus trituberculatus and its Hox gene families provides insights of decapod evolution.</title>
        <authorList>
            <person name="Jeong J.-H."/>
            <person name="Song I."/>
            <person name="Kim S."/>
            <person name="Choi T."/>
            <person name="Kim D."/>
            <person name="Ryu S."/>
            <person name="Kim W."/>
        </authorList>
    </citation>
    <scope>NUCLEOTIDE SEQUENCE [LARGE SCALE GENOMIC DNA]</scope>
    <source>
        <tissue evidence="2">Muscle</tissue>
    </source>
</reference>
<keyword evidence="3" id="KW-1185">Reference proteome</keyword>
<dbReference type="OrthoDB" id="267381at2759"/>
<accession>A0A5B7JU71</accession>
<dbReference type="Gene3D" id="1.20.1270.250">
    <property type="match status" value="1"/>
</dbReference>
<evidence type="ECO:0000313" key="2">
    <source>
        <dbReference type="EMBL" id="MPC96628.1"/>
    </source>
</evidence>
<evidence type="ECO:0000313" key="3">
    <source>
        <dbReference type="Proteomes" id="UP000324222"/>
    </source>
</evidence>
<dbReference type="InterPro" id="IPR046375">
    <property type="entry name" value="IKBKB_SDD_sf"/>
</dbReference>
<feature type="domain" description="IKBKB scaffold dimerization" evidence="1">
    <location>
        <begin position="5"/>
        <end position="46"/>
    </location>
</feature>
<dbReference type="InterPro" id="IPR041185">
    <property type="entry name" value="IKBKB_SDD"/>
</dbReference>
<organism evidence="2 3">
    <name type="scientific">Portunus trituberculatus</name>
    <name type="common">Swimming crab</name>
    <name type="synonym">Neptunus trituberculatus</name>
    <dbReference type="NCBI Taxonomy" id="210409"/>
    <lineage>
        <taxon>Eukaryota</taxon>
        <taxon>Metazoa</taxon>
        <taxon>Ecdysozoa</taxon>
        <taxon>Arthropoda</taxon>
        <taxon>Crustacea</taxon>
        <taxon>Multicrustacea</taxon>
        <taxon>Malacostraca</taxon>
        <taxon>Eumalacostraca</taxon>
        <taxon>Eucarida</taxon>
        <taxon>Decapoda</taxon>
        <taxon>Pleocyemata</taxon>
        <taxon>Brachyura</taxon>
        <taxon>Eubrachyura</taxon>
        <taxon>Portunoidea</taxon>
        <taxon>Portunidae</taxon>
        <taxon>Portuninae</taxon>
        <taxon>Portunus</taxon>
    </lineage>
</organism>
<protein>
    <recommendedName>
        <fullName evidence="1">IKBKB scaffold dimerization domain-containing protein</fullName>
    </recommendedName>
</protein>
<dbReference type="AlphaFoldDB" id="A0A5B7JU71"/>
<evidence type="ECO:0000259" key="1">
    <source>
        <dbReference type="Pfam" id="PF18397"/>
    </source>
</evidence>
<comment type="caution">
    <text evidence="2">The sequence shown here is derived from an EMBL/GenBank/DDBJ whole genome shotgun (WGS) entry which is preliminary data.</text>
</comment>
<name>A0A5B7JU71_PORTR</name>
<proteinExistence type="predicted"/>